<gene>
    <name evidence="4" type="ORF">X841_11710</name>
</gene>
<comment type="similarity">
    <text evidence="1">Belongs to the UPF0337 (CsbD) family.</text>
</comment>
<comment type="caution">
    <text evidence="4">The sequence shown here is derived from an EMBL/GenBank/DDBJ whole genome shotgun (WGS) entry which is preliminary data.</text>
</comment>
<evidence type="ECO:0000259" key="3">
    <source>
        <dbReference type="Pfam" id="PF05532"/>
    </source>
</evidence>
<proteinExistence type="inferred from homology"/>
<dbReference type="PATRIC" id="fig|1433289.7.peg.2394"/>
<evidence type="ECO:0000313" key="5">
    <source>
        <dbReference type="Proteomes" id="UP000024559"/>
    </source>
</evidence>
<dbReference type="InterPro" id="IPR036629">
    <property type="entry name" value="YjbJ_sf"/>
</dbReference>
<dbReference type="AlphaFoldDB" id="A0A0E2QEJ4"/>
<name>A0A0E2QEJ4_STRTR</name>
<evidence type="ECO:0000313" key="4">
    <source>
        <dbReference type="EMBL" id="ETW87924.1"/>
    </source>
</evidence>
<protein>
    <recommendedName>
        <fullName evidence="3">CsbD-like domain-containing protein</fullName>
    </recommendedName>
</protein>
<evidence type="ECO:0000256" key="1">
    <source>
        <dbReference type="ARBA" id="ARBA00009129"/>
    </source>
</evidence>
<dbReference type="PANTHER" id="PTHR34977:SF1">
    <property type="entry name" value="UPF0337 PROTEIN YJBJ"/>
    <property type="match status" value="1"/>
</dbReference>
<feature type="region of interest" description="Disordered" evidence="2">
    <location>
        <begin position="1"/>
        <end position="33"/>
    </location>
</feature>
<dbReference type="Pfam" id="PF05532">
    <property type="entry name" value="CsbD"/>
    <property type="match status" value="1"/>
</dbReference>
<dbReference type="EMBL" id="AZJT01000080">
    <property type="protein sequence ID" value="ETW87924.1"/>
    <property type="molecule type" value="Genomic_DNA"/>
</dbReference>
<dbReference type="RefSeq" id="WP_084829244.1">
    <property type="nucleotide sequence ID" value="NZ_KI929128.1"/>
</dbReference>
<dbReference type="InterPro" id="IPR050423">
    <property type="entry name" value="UPF0337_stress_rsp"/>
</dbReference>
<organism evidence="4 5">
    <name type="scientific">Streptococcus thermophilus M17PTZA496</name>
    <dbReference type="NCBI Taxonomy" id="1433289"/>
    <lineage>
        <taxon>Bacteria</taxon>
        <taxon>Bacillati</taxon>
        <taxon>Bacillota</taxon>
        <taxon>Bacilli</taxon>
        <taxon>Lactobacillales</taxon>
        <taxon>Streptococcaceae</taxon>
        <taxon>Streptococcus</taxon>
    </lineage>
</organism>
<dbReference type="PANTHER" id="PTHR34977">
    <property type="entry name" value="UPF0337 PROTEIN YJBJ"/>
    <property type="match status" value="1"/>
</dbReference>
<dbReference type="Gene3D" id="1.10.1470.10">
    <property type="entry name" value="YjbJ"/>
    <property type="match status" value="1"/>
</dbReference>
<dbReference type="SUPFAM" id="SSF69047">
    <property type="entry name" value="Hypothetical protein YjbJ"/>
    <property type="match status" value="1"/>
</dbReference>
<dbReference type="InterPro" id="IPR008462">
    <property type="entry name" value="CsbD"/>
</dbReference>
<reference evidence="4 5" key="1">
    <citation type="journal article" date="2014" name="Genome Announc.">
        <title>Genome Sequences of Streptococcus thermophilus Strains MTH17CL396 and M17PTZA496 from Fontina, an Italian PDO Cheese.</title>
        <authorList>
            <person name="Treu L."/>
            <person name="Vendramin V."/>
            <person name="Bovo B."/>
            <person name="Campanaro S."/>
            <person name="Corich V."/>
            <person name="Giacomini A."/>
        </authorList>
    </citation>
    <scope>NUCLEOTIDE SEQUENCE [LARGE SCALE GENOMIC DNA]</scope>
    <source>
        <strain evidence="4 5">M17PTZA496</strain>
    </source>
</reference>
<sequence length="67" mass="7232">MSVEEKLNQAKGAIKEGVGKVTDDKKTEKEGAAEKVVSKVKEVSEDAKDAVKGAIEDVKNMVKKDDK</sequence>
<feature type="domain" description="CsbD-like" evidence="3">
    <location>
        <begin position="3"/>
        <end position="52"/>
    </location>
</feature>
<dbReference type="HOGENOM" id="CLU_135567_0_0_9"/>
<dbReference type="Proteomes" id="UP000024559">
    <property type="component" value="Unassembled WGS sequence"/>
</dbReference>
<accession>A0A0E2QEJ4</accession>
<evidence type="ECO:0000256" key="2">
    <source>
        <dbReference type="SAM" id="MobiDB-lite"/>
    </source>
</evidence>